<protein>
    <recommendedName>
        <fullName evidence="4">CBM1 domain-containing protein</fullName>
    </recommendedName>
</protein>
<reference evidence="2" key="1">
    <citation type="submission" date="2022-07" db="EMBL/GenBank/DDBJ databases">
        <title>Genome Sequence of Xylaria arbuscula.</title>
        <authorList>
            <person name="Buettner E."/>
        </authorList>
    </citation>
    <scope>NUCLEOTIDE SEQUENCE</scope>
    <source>
        <strain evidence="2">VT107</strain>
    </source>
</reference>
<accession>A0A9W8NFX6</accession>
<proteinExistence type="predicted"/>
<feature type="signal peptide" evidence="1">
    <location>
        <begin position="1"/>
        <end position="20"/>
    </location>
</feature>
<comment type="caution">
    <text evidence="2">The sequence shown here is derived from an EMBL/GenBank/DDBJ whole genome shotgun (WGS) entry which is preliminary data.</text>
</comment>
<keyword evidence="3" id="KW-1185">Reference proteome</keyword>
<name>A0A9W8NFX6_9PEZI</name>
<gene>
    <name evidence="2" type="ORF">NPX13_g4201</name>
</gene>
<keyword evidence="1" id="KW-0732">Signal</keyword>
<feature type="chain" id="PRO_5040995318" description="CBM1 domain-containing protein" evidence="1">
    <location>
        <begin position="21"/>
        <end position="414"/>
    </location>
</feature>
<dbReference type="EMBL" id="JANPWZ010000577">
    <property type="protein sequence ID" value="KAJ3574957.1"/>
    <property type="molecule type" value="Genomic_DNA"/>
</dbReference>
<evidence type="ECO:0000313" key="3">
    <source>
        <dbReference type="Proteomes" id="UP001148614"/>
    </source>
</evidence>
<evidence type="ECO:0000256" key="1">
    <source>
        <dbReference type="SAM" id="SignalP"/>
    </source>
</evidence>
<organism evidence="2 3">
    <name type="scientific">Xylaria arbuscula</name>
    <dbReference type="NCBI Taxonomy" id="114810"/>
    <lineage>
        <taxon>Eukaryota</taxon>
        <taxon>Fungi</taxon>
        <taxon>Dikarya</taxon>
        <taxon>Ascomycota</taxon>
        <taxon>Pezizomycotina</taxon>
        <taxon>Sordariomycetes</taxon>
        <taxon>Xylariomycetidae</taxon>
        <taxon>Xylariales</taxon>
        <taxon>Xylariaceae</taxon>
        <taxon>Xylaria</taxon>
    </lineage>
</organism>
<evidence type="ECO:0000313" key="2">
    <source>
        <dbReference type="EMBL" id="KAJ3574957.1"/>
    </source>
</evidence>
<evidence type="ECO:0008006" key="4">
    <source>
        <dbReference type="Google" id="ProtNLM"/>
    </source>
</evidence>
<dbReference type="AlphaFoldDB" id="A0A9W8NFX6"/>
<sequence length="414" mass="42672">MKNCAAVVLTGLALLQSAAALCCRNDLCLRAVVDPAHDGAADCSDNLVVTVTPPVSTVTKTTTAVIDTVSSAVARYSEVKIALNRTIVVTLSTQSTATTQTTILTAFTTVPATVTVTETVATVTTTANIYQNPLTLLKGRGVSSVPAGLLPPYASSVCESWEQYENACRCAGVTATTVTAPAVVTTVTVPASSTITSVVSTVTRTIIDTVLTTSTTSTTTTDTLLLTASATSTETDTVTSTTTALATTTATSVVERQCKARGVSFRVSTPFPDGTTRFFDVVGGSIPAWQTFPTNPSQSNLDVSTWALDSDGFWTLPATGSVLYINLATTGATGTSGSANVGTRAVVEAGVAAGNFVKVQGCIDPNTNEVFMSAYRRTNILSCGNGLYLTSTTSGLGTNCYVLTPHTAQTQLVT</sequence>
<dbReference type="Proteomes" id="UP001148614">
    <property type="component" value="Unassembled WGS sequence"/>
</dbReference>